<dbReference type="Gene3D" id="3.40.50.720">
    <property type="entry name" value="NAD(P)-binding Rossmann-like Domain"/>
    <property type="match status" value="1"/>
</dbReference>
<evidence type="ECO:0000313" key="3">
    <source>
        <dbReference type="Proteomes" id="UP001171902"/>
    </source>
</evidence>
<accession>A0ABT7YXS5</accession>
<dbReference type="InterPro" id="IPR051604">
    <property type="entry name" value="Ergot_Alk_Oxidoreductase"/>
</dbReference>
<evidence type="ECO:0000259" key="1">
    <source>
        <dbReference type="Pfam" id="PF13460"/>
    </source>
</evidence>
<dbReference type="InterPro" id="IPR016040">
    <property type="entry name" value="NAD(P)-bd_dom"/>
</dbReference>
<sequence>MIIVIGATGPVGRAAITILNEAGHGVAAVTRDPESARLPEGMRVIGADPSEPGSLDAHWEGVEGVLLSPRAAGPEAANLLKTAAAQGVQRVAVISSATVVHPAGEPRFAEGFKAAERAAEDSGLAWTHLRCTDFATNTLAWAGQVASGAVRGAYANAASSTIHERDIAAVAVKALTETGHAGRSYVLTGPESLTQTRKAQLIGEAIGRDLAYIELDPEQVRAAMLAQGLPAEIPARLLGSLADFAREAGPHTDTVERLLGRPALTFGQWAVEHAAAFSR</sequence>
<comment type="caution">
    <text evidence="2">The sequence shown here is derived from an EMBL/GenBank/DDBJ whole genome shotgun (WGS) entry which is preliminary data.</text>
</comment>
<dbReference type="EMBL" id="JAUEMJ010000013">
    <property type="protein sequence ID" value="MDN3243392.1"/>
    <property type="molecule type" value="Genomic_DNA"/>
</dbReference>
<keyword evidence="3" id="KW-1185">Reference proteome</keyword>
<dbReference type="Pfam" id="PF13460">
    <property type="entry name" value="NAD_binding_10"/>
    <property type="match status" value="1"/>
</dbReference>
<dbReference type="PANTHER" id="PTHR43162:SF1">
    <property type="entry name" value="PRESTALK A DIFFERENTIATION PROTEIN A"/>
    <property type="match status" value="1"/>
</dbReference>
<dbReference type="InterPro" id="IPR036291">
    <property type="entry name" value="NAD(P)-bd_dom_sf"/>
</dbReference>
<proteinExistence type="predicted"/>
<dbReference type="Proteomes" id="UP001171902">
    <property type="component" value="Unassembled WGS sequence"/>
</dbReference>
<dbReference type="PANTHER" id="PTHR43162">
    <property type="match status" value="1"/>
</dbReference>
<feature type="domain" description="NAD(P)-binding" evidence="1">
    <location>
        <begin position="6"/>
        <end position="177"/>
    </location>
</feature>
<protein>
    <submittedName>
        <fullName evidence="2">NAD(P)H-binding protein</fullName>
    </submittedName>
</protein>
<evidence type="ECO:0000313" key="2">
    <source>
        <dbReference type="EMBL" id="MDN3243392.1"/>
    </source>
</evidence>
<gene>
    <name evidence="2" type="ORF">QWI33_27000</name>
</gene>
<name>A0ABT7YXS5_9ACTN</name>
<reference evidence="2" key="1">
    <citation type="submission" date="2023-06" db="EMBL/GenBank/DDBJ databases">
        <title>Gycomyces niveus sp.nov., a novel actinomycete isolated from soil in Shouguang.</title>
        <authorList>
            <person name="Yang X."/>
            <person name="Zhao J."/>
        </authorList>
    </citation>
    <scope>NUCLEOTIDE SEQUENCE</scope>
    <source>
        <strain evidence="2">NEAU C2</strain>
    </source>
</reference>
<dbReference type="Gene3D" id="3.90.25.10">
    <property type="entry name" value="UDP-galactose 4-epimerase, domain 1"/>
    <property type="match status" value="1"/>
</dbReference>
<dbReference type="SUPFAM" id="SSF51735">
    <property type="entry name" value="NAD(P)-binding Rossmann-fold domains"/>
    <property type="match status" value="1"/>
</dbReference>
<dbReference type="RefSeq" id="WP_289959796.1">
    <property type="nucleotide sequence ID" value="NZ_JAUEMJ010000013.1"/>
</dbReference>
<organism evidence="2 3">
    <name type="scientific">Glycomyces tritici</name>
    <dbReference type="NCBI Taxonomy" id="2665176"/>
    <lineage>
        <taxon>Bacteria</taxon>
        <taxon>Bacillati</taxon>
        <taxon>Actinomycetota</taxon>
        <taxon>Actinomycetes</taxon>
        <taxon>Glycomycetales</taxon>
        <taxon>Glycomycetaceae</taxon>
        <taxon>Glycomyces</taxon>
    </lineage>
</organism>